<dbReference type="GO" id="GO:0004519">
    <property type="term" value="F:endonuclease activity"/>
    <property type="evidence" value="ECO:0007669"/>
    <property type="project" value="UniProtKB-KW"/>
</dbReference>
<dbReference type="InterPro" id="IPR050066">
    <property type="entry name" value="UvrABC_protein_C"/>
</dbReference>
<evidence type="ECO:0000313" key="4">
    <source>
        <dbReference type="Proteomes" id="UP001230807"/>
    </source>
</evidence>
<protein>
    <submittedName>
        <fullName evidence="3">Nucleotide excision repair endonuclease</fullName>
    </submittedName>
</protein>
<proteinExistence type="predicted"/>
<dbReference type="Gene3D" id="3.40.1440.10">
    <property type="entry name" value="GIY-YIG endonuclease"/>
    <property type="match status" value="1"/>
</dbReference>
<organism evidence="3 4">
    <name type="scientific">Exiguobacterium mexicanum</name>
    <dbReference type="NCBI Taxonomy" id="340146"/>
    <lineage>
        <taxon>Bacteria</taxon>
        <taxon>Bacillati</taxon>
        <taxon>Bacillota</taxon>
        <taxon>Bacilli</taxon>
        <taxon>Bacillales</taxon>
        <taxon>Bacillales Family XII. Incertae Sedis</taxon>
        <taxon>Exiguobacterium</taxon>
    </lineage>
</organism>
<dbReference type="RefSeq" id="WP_286038140.1">
    <property type="nucleotide sequence ID" value="NZ_CP183077.1"/>
</dbReference>
<dbReference type="Pfam" id="PF01541">
    <property type="entry name" value="GIY-YIG"/>
    <property type="match status" value="1"/>
</dbReference>
<keyword evidence="1" id="KW-0175">Coiled coil</keyword>
<keyword evidence="3" id="KW-0378">Hydrolase</keyword>
<feature type="domain" description="GIY-YIG" evidence="2">
    <location>
        <begin position="1"/>
        <end position="76"/>
    </location>
</feature>
<comment type="caution">
    <text evidence="3">The sequence shown here is derived from an EMBL/GenBank/DDBJ whole genome shotgun (WGS) entry which is preliminary data.</text>
</comment>
<dbReference type="PANTHER" id="PTHR30562:SF1">
    <property type="entry name" value="UVRABC SYSTEM PROTEIN C"/>
    <property type="match status" value="1"/>
</dbReference>
<sequence length="265" mass="31544">MEYIYMFVNEGKEVIYVGKTKNIKNRIRQHFGKEGHLEKEAYLLTTSIYYSYVPSANEARIYELYYISKYQPKYNLVFGDGGEISFELPELSFSIFILNQEIKFNNLFEENEYLTSKIELLEKEKRMMERKIEEFSYQSKKIKSDFLELVEANEKLHKYNSELKNLIEINGLEKDTLSNFILSFTEKVSYRRVKMKYLYVDDSGKEHYFKTALELESFFGDSAQKIWLNVKNDKMNGKLKKINRVLTLDVNGNIIEFYDNAVPKY</sequence>
<dbReference type="CDD" id="cd10434">
    <property type="entry name" value="GIY-YIG_UvrC_Cho"/>
    <property type="match status" value="1"/>
</dbReference>
<name>A0ABT7MLF9_9BACL</name>
<keyword evidence="3" id="KW-0255">Endonuclease</keyword>
<dbReference type="EMBL" id="JASWER010000001">
    <property type="protein sequence ID" value="MDL5375546.1"/>
    <property type="molecule type" value="Genomic_DNA"/>
</dbReference>
<feature type="coiled-coil region" evidence="1">
    <location>
        <begin position="104"/>
        <end position="169"/>
    </location>
</feature>
<evidence type="ECO:0000256" key="1">
    <source>
        <dbReference type="SAM" id="Coils"/>
    </source>
</evidence>
<reference evidence="3 4" key="1">
    <citation type="submission" date="2023-06" db="EMBL/GenBank/DDBJ databases">
        <title>Influencing factors and mechanism of Cr(VI) reduction by facultative anaerobic Exiguobacterium sp. PY14.</title>
        <authorList>
            <person name="Zou L."/>
        </authorList>
    </citation>
    <scope>NUCLEOTIDE SEQUENCE [LARGE SCALE GENOMIC DNA]</scope>
    <source>
        <strain evidence="3 4">PY14</strain>
    </source>
</reference>
<evidence type="ECO:0000313" key="3">
    <source>
        <dbReference type="EMBL" id="MDL5375546.1"/>
    </source>
</evidence>
<keyword evidence="4" id="KW-1185">Reference proteome</keyword>
<dbReference type="PROSITE" id="PS50164">
    <property type="entry name" value="GIY_YIG"/>
    <property type="match status" value="1"/>
</dbReference>
<dbReference type="SMART" id="SM00465">
    <property type="entry name" value="GIYc"/>
    <property type="match status" value="1"/>
</dbReference>
<dbReference type="Proteomes" id="UP001230807">
    <property type="component" value="Unassembled WGS sequence"/>
</dbReference>
<dbReference type="InterPro" id="IPR000305">
    <property type="entry name" value="GIY-YIG_endonuc"/>
</dbReference>
<gene>
    <name evidence="3" type="ORF">QR695_00855</name>
</gene>
<dbReference type="InterPro" id="IPR047296">
    <property type="entry name" value="GIY-YIG_UvrC_Cho"/>
</dbReference>
<dbReference type="InterPro" id="IPR035901">
    <property type="entry name" value="GIY-YIG_endonuc_sf"/>
</dbReference>
<evidence type="ECO:0000259" key="2">
    <source>
        <dbReference type="PROSITE" id="PS50164"/>
    </source>
</evidence>
<keyword evidence="3" id="KW-0540">Nuclease</keyword>
<accession>A0ABT7MLF9</accession>
<dbReference type="PANTHER" id="PTHR30562">
    <property type="entry name" value="UVRC/OXIDOREDUCTASE"/>
    <property type="match status" value="1"/>
</dbReference>
<dbReference type="SUPFAM" id="SSF82771">
    <property type="entry name" value="GIY-YIG endonuclease"/>
    <property type="match status" value="1"/>
</dbReference>